<dbReference type="InterPro" id="IPR006162">
    <property type="entry name" value="Ppantetheine_attach_site"/>
</dbReference>
<dbReference type="FunFam" id="3.30.300.30:FF:000010">
    <property type="entry name" value="Enterobactin synthetase component F"/>
    <property type="match status" value="1"/>
</dbReference>
<dbReference type="Gene3D" id="3.30.559.10">
    <property type="entry name" value="Chloramphenicol acetyltransferase-like domain"/>
    <property type="match status" value="2"/>
</dbReference>
<evidence type="ECO:0000313" key="9">
    <source>
        <dbReference type="Proteomes" id="UP000266327"/>
    </source>
</evidence>
<keyword evidence="4" id="KW-0597">Phosphoprotein</keyword>
<dbReference type="Gene3D" id="3.30.559.30">
    <property type="entry name" value="Nonribosomal peptide synthetase, condensation domain"/>
    <property type="match status" value="1"/>
</dbReference>
<dbReference type="PANTHER" id="PTHR45527">
    <property type="entry name" value="NONRIBOSOMAL PEPTIDE SYNTHETASE"/>
    <property type="match status" value="1"/>
</dbReference>
<evidence type="ECO:0000313" key="8">
    <source>
        <dbReference type="EMBL" id="RJG00932.1"/>
    </source>
</evidence>
<dbReference type="Pfam" id="PF00501">
    <property type="entry name" value="AMP-binding"/>
    <property type="match status" value="2"/>
</dbReference>
<dbReference type="EMBL" id="QYUQ01000002">
    <property type="protein sequence ID" value="RJG00932.1"/>
    <property type="molecule type" value="Genomic_DNA"/>
</dbReference>
<dbReference type="PANTHER" id="PTHR45527:SF1">
    <property type="entry name" value="FATTY ACID SYNTHASE"/>
    <property type="match status" value="1"/>
</dbReference>
<dbReference type="Gene3D" id="1.10.1200.10">
    <property type="entry name" value="ACP-like"/>
    <property type="match status" value="2"/>
</dbReference>
<feature type="domain" description="Carrier" evidence="7">
    <location>
        <begin position="1676"/>
        <end position="1751"/>
    </location>
</feature>
<dbReference type="Pfam" id="PF13193">
    <property type="entry name" value="AMP-binding_C"/>
    <property type="match status" value="1"/>
</dbReference>
<dbReference type="InterPro" id="IPR009081">
    <property type="entry name" value="PP-bd_ACP"/>
</dbReference>
<dbReference type="InterPro" id="IPR040097">
    <property type="entry name" value="FAAL/FAAC"/>
</dbReference>
<dbReference type="InterPro" id="IPR025110">
    <property type="entry name" value="AMP-bd_C"/>
</dbReference>
<dbReference type="FunFam" id="1.10.1200.10:FF:000005">
    <property type="entry name" value="Nonribosomal peptide synthetase 1"/>
    <property type="match status" value="1"/>
</dbReference>
<dbReference type="InterPro" id="IPR020806">
    <property type="entry name" value="PKS_PP-bd"/>
</dbReference>
<dbReference type="GO" id="GO:0005829">
    <property type="term" value="C:cytosol"/>
    <property type="evidence" value="ECO:0007669"/>
    <property type="project" value="TreeGrafter"/>
</dbReference>
<dbReference type="Gene3D" id="2.30.38.10">
    <property type="entry name" value="Luciferase, Domain 3"/>
    <property type="match status" value="1"/>
</dbReference>
<protein>
    <submittedName>
        <fullName evidence="8">Amino acid adenylation domain-containing protein</fullName>
    </submittedName>
</protein>
<dbReference type="SMART" id="SM00823">
    <property type="entry name" value="PKS_PP"/>
    <property type="match status" value="2"/>
</dbReference>
<dbReference type="CDD" id="cd19531">
    <property type="entry name" value="LCL_NRPS-like"/>
    <property type="match status" value="1"/>
</dbReference>
<dbReference type="GO" id="GO:0003824">
    <property type="term" value="F:catalytic activity"/>
    <property type="evidence" value="ECO:0007669"/>
    <property type="project" value="InterPro"/>
</dbReference>
<feature type="domain" description="Carrier" evidence="7">
    <location>
        <begin position="615"/>
        <end position="689"/>
    </location>
</feature>
<proteinExistence type="inferred from homology"/>
<organism evidence="8 9">
    <name type="scientific">Noviherbaspirillum sedimenti</name>
    <dbReference type="NCBI Taxonomy" id="2320865"/>
    <lineage>
        <taxon>Bacteria</taxon>
        <taxon>Pseudomonadati</taxon>
        <taxon>Pseudomonadota</taxon>
        <taxon>Betaproteobacteria</taxon>
        <taxon>Burkholderiales</taxon>
        <taxon>Oxalobacteraceae</taxon>
        <taxon>Noviherbaspirillum</taxon>
    </lineage>
</organism>
<dbReference type="InterPro" id="IPR001242">
    <property type="entry name" value="Condensation_dom"/>
</dbReference>
<dbReference type="GO" id="GO:0006631">
    <property type="term" value="P:fatty acid metabolic process"/>
    <property type="evidence" value="ECO:0007669"/>
    <property type="project" value="UniProtKB-KW"/>
</dbReference>
<dbReference type="NCBIfam" id="TIGR01733">
    <property type="entry name" value="AA-adenyl-dom"/>
    <property type="match status" value="1"/>
</dbReference>
<dbReference type="InterPro" id="IPR036736">
    <property type="entry name" value="ACP-like_sf"/>
</dbReference>
<reference evidence="9" key="1">
    <citation type="submission" date="2018-09" db="EMBL/GenBank/DDBJ databases">
        <authorList>
            <person name="Zhu H."/>
        </authorList>
    </citation>
    <scope>NUCLEOTIDE SEQUENCE [LARGE SCALE GENOMIC DNA]</scope>
    <source>
        <strain evidence="9">K1S02-23</strain>
    </source>
</reference>
<dbReference type="GO" id="GO:0071766">
    <property type="term" value="P:Actinobacterium-type cell wall biogenesis"/>
    <property type="evidence" value="ECO:0007669"/>
    <property type="project" value="UniProtKB-ARBA"/>
</dbReference>
<dbReference type="InterPro" id="IPR045851">
    <property type="entry name" value="AMP-bd_C_sf"/>
</dbReference>
<keyword evidence="5" id="KW-0276">Fatty acid metabolism</keyword>
<dbReference type="SUPFAM" id="SSF56801">
    <property type="entry name" value="Acetyl-CoA synthetase-like"/>
    <property type="match status" value="2"/>
</dbReference>
<dbReference type="FunFam" id="3.40.50.12780:FF:000012">
    <property type="entry name" value="Non-ribosomal peptide synthetase"/>
    <property type="match status" value="1"/>
</dbReference>
<dbReference type="Pfam" id="PF00668">
    <property type="entry name" value="Condensation"/>
    <property type="match status" value="2"/>
</dbReference>
<dbReference type="Gene3D" id="3.40.50.980">
    <property type="match status" value="2"/>
</dbReference>
<dbReference type="Pfam" id="PF23024">
    <property type="entry name" value="AMP-dom_DIP2-like"/>
    <property type="match status" value="1"/>
</dbReference>
<dbReference type="SUPFAM" id="SSF47336">
    <property type="entry name" value="ACP-like"/>
    <property type="match status" value="2"/>
</dbReference>
<dbReference type="Gene3D" id="3.30.300.30">
    <property type="match status" value="2"/>
</dbReference>
<keyword evidence="6" id="KW-0443">Lipid metabolism</keyword>
<keyword evidence="9" id="KW-1185">Reference proteome</keyword>
<dbReference type="GO" id="GO:0008610">
    <property type="term" value="P:lipid biosynthetic process"/>
    <property type="evidence" value="ECO:0007669"/>
    <property type="project" value="InterPro"/>
</dbReference>
<dbReference type="GO" id="GO:0031177">
    <property type="term" value="F:phosphopantetheine binding"/>
    <property type="evidence" value="ECO:0007669"/>
    <property type="project" value="InterPro"/>
</dbReference>
<dbReference type="InterPro" id="IPR023213">
    <property type="entry name" value="CAT-like_dom_sf"/>
</dbReference>
<comment type="caution">
    <text evidence="8">The sequence shown here is derived from an EMBL/GenBank/DDBJ whole genome shotgun (WGS) entry which is preliminary data.</text>
</comment>
<evidence type="ECO:0000256" key="3">
    <source>
        <dbReference type="ARBA" id="ARBA00022450"/>
    </source>
</evidence>
<keyword evidence="3" id="KW-0596">Phosphopantetheine</keyword>
<evidence type="ECO:0000256" key="4">
    <source>
        <dbReference type="ARBA" id="ARBA00022553"/>
    </source>
</evidence>
<dbReference type="PROSITE" id="PS00455">
    <property type="entry name" value="AMP_BINDING"/>
    <property type="match status" value="2"/>
</dbReference>
<dbReference type="PROSITE" id="PS00012">
    <property type="entry name" value="PHOSPHOPANTETHEINE"/>
    <property type="match status" value="2"/>
</dbReference>
<dbReference type="InterPro" id="IPR010071">
    <property type="entry name" value="AA_adenyl_dom"/>
</dbReference>
<accession>A0A3A3G363</accession>
<comment type="cofactor">
    <cofactor evidence="1">
        <name>pantetheine 4'-phosphate</name>
        <dbReference type="ChEBI" id="CHEBI:47942"/>
    </cofactor>
</comment>
<evidence type="ECO:0000256" key="6">
    <source>
        <dbReference type="ARBA" id="ARBA00023098"/>
    </source>
</evidence>
<dbReference type="InterPro" id="IPR020845">
    <property type="entry name" value="AMP-binding_CS"/>
</dbReference>
<dbReference type="FunFam" id="2.30.38.10:FF:000001">
    <property type="entry name" value="Non-ribosomal peptide synthetase PvdI"/>
    <property type="match status" value="1"/>
</dbReference>
<dbReference type="Pfam" id="PF00550">
    <property type="entry name" value="PP-binding"/>
    <property type="match status" value="2"/>
</dbReference>
<gene>
    <name evidence="8" type="ORF">D3878_04460</name>
</gene>
<evidence type="ECO:0000259" key="7">
    <source>
        <dbReference type="PROSITE" id="PS50075"/>
    </source>
</evidence>
<dbReference type="Proteomes" id="UP000266327">
    <property type="component" value="Unassembled WGS sequence"/>
</dbReference>
<dbReference type="GO" id="GO:0043041">
    <property type="term" value="P:amino acid activation for nonribosomal peptide biosynthetic process"/>
    <property type="evidence" value="ECO:0007669"/>
    <property type="project" value="TreeGrafter"/>
</dbReference>
<dbReference type="InterPro" id="IPR000873">
    <property type="entry name" value="AMP-dep_synth/lig_dom"/>
</dbReference>
<comment type="similarity">
    <text evidence="2">Belongs to the ATP-dependent AMP-binding enzyme family.</text>
</comment>
<dbReference type="PROSITE" id="PS50075">
    <property type="entry name" value="CARRIER"/>
    <property type="match status" value="2"/>
</dbReference>
<dbReference type="FunFam" id="3.40.50.980:FF:000001">
    <property type="entry name" value="Non-ribosomal peptide synthetase"/>
    <property type="match status" value="1"/>
</dbReference>
<dbReference type="FunFam" id="3.40.50.12780:FF:000013">
    <property type="entry name" value="Long-chain-fatty-acid--AMP ligase FadD32"/>
    <property type="match status" value="1"/>
</dbReference>
<dbReference type="OrthoDB" id="5480912at2"/>
<dbReference type="CDD" id="cd05931">
    <property type="entry name" value="FAAL"/>
    <property type="match status" value="1"/>
</dbReference>
<dbReference type="CDD" id="cd05930">
    <property type="entry name" value="A_NRPS"/>
    <property type="match status" value="1"/>
</dbReference>
<dbReference type="InterPro" id="IPR042099">
    <property type="entry name" value="ANL_N_sf"/>
</dbReference>
<evidence type="ECO:0000256" key="5">
    <source>
        <dbReference type="ARBA" id="ARBA00022832"/>
    </source>
</evidence>
<evidence type="ECO:0000256" key="2">
    <source>
        <dbReference type="ARBA" id="ARBA00006432"/>
    </source>
</evidence>
<dbReference type="Gene3D" id="3.40.50.12780">
    <property type="entry name" value="N-terminal domain of ligase-like"/>
    <property type="match status" value="1"/>
</dbReference>
<sequence length="1970" mass="214872">MRQVAPEGIKTFVDLLSYRANIHGDALAFRFLSYPVSGVEAKTITYAQFDARARQIAMRLLARCKPGDRALMLYPSGIEFIEAYFGCLYAGVIAVPGYPPKRNQKLGRLKSLVHDCQARVVLTDAQTRSIAEPQFAEVAELGALAWLITDGADDTTHVAAGGDQPDLPAVSADDIAFLQYTSGSTGDPKGVMVSHGNLMANSRSIYMAMGNGPDTVAVSWLPLFHDMGLIGNVMQPVYAGIPATLMAPASFLQRPLRWLEAISTYRATTSGGPNFAYDLCVSSVKEADLAQLDLRCWRLAFTGAEPVRPESQRAFSQRFAACGFDSAAHYACYGMAETTLLVSGGEPGKGAATRHFDEAALQQNRAVPIDAGVDGSHELVSCGHARCEQGVLIVNPDTLKRCSDGEVGEIWAYGDSNAKGYWQKPEATAATFAAHLADTGAGPYLRTGDLGFVHGGALYIAGRLKDVVIIRGLNHYPQDIELTAIESHEAFMPNGAAVFTIEENGEEQLVVVLEVRRTHLRSMDPDALARALQQTVVMQHELQVRSIVFIKPGQLPKTSSGKVQRQASKKQFIAGEIDALARIDRVDKVDAMRGDKLPHFDRADWQALPAQGRPAMVENYLAALFEAYAGLPAATLRRDVPVIGYGFDSLALTRIAARVADDTDVALQVQHLFEHETVSALAGFLQAALSDPASQRQRIVPQAAGQPLSQGQPLSYAQRRMWFLMQYEASSLYNIAGVLGIRGALDIAALDRAFQEIFRRHDALRTRFVMRDDEALQLVGDAADWKLSMVDLSDRSQAELDEAISRELDYIFDLSQDILFRATVYRQADGTHALAVCMHHIVSDGWSVAVLMRELSALYEAFVQGKASPLAPLPVQYADYAAWQRGYLSGAVLARQQDYWLQQLQGVASLGLPTDRVRPARPGHAGNAIALQLDGELTAQLKSLAREQGATLYMTLLAAFGVLLHKYSGQDDICIGSPIANRRLPETRELIGFFVNTLALRANYGGNPGFDALLQKIRKTTVEAYTHQDLPFEKVVDLVQPGRDLATSPLFQVMFVLQDEGQGRMSLPGLAVAKLAVPANTAKFDLTLELQEGPDGLAGHIEYKTALFDAATMLRLAAHFRRLLGEIVKTPAAALSQLSLLDADERHNLLDLWNDTEKTFRQPERLHHLFARQLEKTPDAPAVIAGTQRLSYAELDARANRLAHCLAAQGVGANTLVGLCVERSLEMVVGMLAILKAGSAYVPLDPGYPRERLTYMLQQSQAAVLVTRPQLAGIFAGQDVATVLLDPAQPQALDAWPATDPQAEVDFDDLAYVIYTSGSTGRPKGVPISHAAICNQMGWVLNQFPLQADDRMLQKTPFSFDASVWEIWAPLISGAQLVLAAPDGHQDVDYLVETIVAERITQLQLVPALLRAMLAAPAISKVSTLRRIFLGGEALPVELARQALHLAGKVVNLYGPTECSINASWFDMANLAPQAQGYVPIGRPVSNLQCYVLDAHLQPVPVGVAGELHIAGAGLSPGYLHQPQLTAERFIDNPFNTYDSPKLYKTGDLVRYLPGGQLEFLARIDEQIKVRGFRIELGEVEEVLAQQPGVLEAVVTSRDDQQGGARLVCFYTRSGESAEVDAAALRKSVGDRLPNYMVPSLFVRLEAMPLTPNRKIDRLALLTTAVDEGSDERIVAPRNGVEWKLAALWAEILGLREIGVRHNFFELGGHSLLATKVVSRIRGEFGVELSLQQFFENATIESLAGVIGAANAACIDEPIRILERRPTEALLVPLSYAQQRLWFLDRYEENSNFYHMPSVLKIVGKLDAAALERAFLTLIGRHEVLRTSFIAQDGRGLQKIHPSLDWSMDVVQLHGVNADEKEADLAAHVGQQLNTSFKLESDALLRAVLYCMGGGRVPPVHQHAPHHFRWLVDHGADPRSQRPVRGFRARGSAAAGSLAGAVRRFLGVADRTPAGCAAGTAGRLLDGKTP</sequence>
<dbReference type="FunFam" id="3.30.559.30:FF:000001">
    <property type="entry name" value="Non-ribosomal peptide synthetase"/>
    <property type="match status" value="1"/>
</dbReference>
<dbReference type="GO" id="GO:0044550">
    <property type="term" value="P:secondary metabolite biosynthetic process"/>
    <property type="evidence" value="ECO:0007669"/>
    <property type="project" value="UniProtKB-ARBA"/>
</dbReference>
<dbReference type="SUPFAM" id="SSF52777">
    <property type="entry name" value="CoA-dependent acyltransferases"/>
    <property type="match status" value="3"/>
</dbReference>
<name>A0A3A3G363_9BURK</name>
<evidence type="ECO:0000256" key="1">
    <source>
        <dbReference type="ARBA" id="ARBA00001957"/>
    </source>
</evidence>